<organism evidence="1 2">
    <name type="scientific">Panagrolaimus sp. ES5</name>
    <dbReference type="NCBI Taxonomy" id="591445"/>
    <lineage>
        <taxon>Eukaryota</taxon>
        <taxon>Metazoa</taxon>
        <taxon>Ecdysozoa</taxon>
        <taxon>Nematoda</taxon>
        <taxon>Chromadorea</taxon>
        <taxon>Rhabditida</taxon>
        <taxon>Tylenchina</taxon>
        <taxon>Panagrolaimomorpha</taxon>
        <taxon>Panagrolaimoidea</taxon>
        <taxon>Panagrolaimidae</taxon>
        <taxon>Panagrolaimus</taxon>
    </lineage>
</organism>
<evidence type="ECO:0000313" key="2">
    <source>
        <dbReference type="WBParaSite" id="ES5_v2.g24475.t1"/>
    </source>
</evidence>
<evidence type="ECO:0000313" key="1">
    <source>
        <dbReference type="Proteomes" id="UP000887579"/>
    </source>
</evidence>
<sequence>MDLFISKIFRCEIKELELEWSTLSFEHFKAICSKHVKEAKIGRVHYSDGTEVSIEKLVELLPNVEDLGYIFPKSVSADTITKLKKLPQFSRIKRLDLSNPLT</sequence>
<name>A0AC34G422_9BILA</name>
<dbReference type="WBParaSite" id="ES5_v2.g24475.t1">
    <property type="protein sequence ID" value="ES5_v2.g24475.t1"/>
    <property type="gene ID" value="ES5_v2.g24475"/>
</dbReference>
<accession>A0AC34G422</accession>
<reference evidence="2" key="1">
    <citation type="submission" date="2022-11" db="UniProtKB">
        <authorList>
            <consortium name="WormBaseParasite"/>
        </authorList>
    </citation>
    <scope>IDENTIFICATION</scope>
</reference>
<dbReference type="Proteomes" id="UP000887579">
    <property type="component" value="Unplaced"/>
</dbReference>
<protein>
    <submittedName>
        <fullName evidence="2">Uncharacterized protein</fullName>
    </submittedName>
</protein>
<proteinExistence type="predicted"/>